<proteinExistence type="predicted"/>
<keyword evidence="1" id="KW-0472">Membrane</keyword>
<evidence type="ECO:0000256" key="1">
    <source>
        <dbReference type="SAM" id="Phobius"/>
    </source>
</evidence>
<feature type="non-terminal residue" evidence="2">
    <location>
        <position position="1"/>
    </location>
</feature>
<feature type="non-terminal residue" evidence="2">
    <location>
        <position position="130"/>
    </location>
</feature>
<accession>A0A0J9ET50</accession>
<evidence type="ECO:0000313" key="2">
    <source>
        <dbReference type="EMBL" id="KMW69261.1"/>
    </source>
</evidence>
<protein>
    <submittedName>
        <fullName evidence="2">Uncharacterized protein</fullName>
    </submittedName>
</protein>
<dbReference type="AlphaFoldDB" id="A0A0J9ET50"/>
<name>A0A0J9ET50_AJEDA</name>
<keyword evidence="1" id="KW-0812">Transmembrane</keyword>
<dbReference type="EMBL" id="GG749681">
    <property type="protein sequence ID" value="KMW69261.1"/>
    <property type="molecule type" value="Genomic_DNA"/>
</dbReference>
<feature type="transmembrane region" description="Helical" evidence="1">
    <location>
        <begin position="71"/>
        <end position="92"/>
    </location>
</feature>
<dbReference type="Proteomes" id="UP000007802">
    <property type="component" value="Unassembled WGS sequence"/>
</dbReference>
<gene>
    <name evidence="2" type="ORF">BDDG_13424</name>
</gene>
<feature type="transmembrane region" description="Helical" evidence="1">
    <location>
        <begin position="32"/>
        <end position="51"/>
    </location>
</feature>
<keyword evidence="1" id="KW-1133">Transmembrane helix</keyword>
<sequence length="130" mass="14627">SSYIDRFTSINNSELSIKSLIENLKNVIMKKLSVLYIIRSSVSLFILSISFSTASLQFSISISVSDFSSTISVSVTLTSTTSGFTVSTFIISSSHFKKILYRLNELSLSMKNICIFRNENINVVLFYTHR</sequence>
<organism evidence="2">
    <name type="scientific">Ajellomyces dermatitidis (strain ATCC 18188 / CBS 674.68)</name>
    <name type="common">Blastomyces dermatitidis</name>
    <dbReference type="NCBI Taxonomy" id="653446"/>
    <lineage>
        <taxon>Eukaryota</taxon>
        <taxon>Fungi</taxon>
        <taxon>Dikarya</taxon>
        <taxon>Ascomycota</taxon>
        <taxon>Pezizomycotina</taxon>
        <taxon>Eurotiomycetes</taxon>
        <taxon>Eurotiomycetidae</taxon>
        <taxon>Onygenales</taxon>
        <taxon>Ajellomycetaceae</taxon>
        <taxon>Blastomyces</taxon>
    </lineage>
</organism>
<reference evidence="2" key="1">
    <citation type="submission" date="2010-03" db="EMBL/GenBank/DDBJ databases">
        <title>Annotation of Blastomyces dermatitidis strain ATCC 18188.</title>
        <authorList>
            <consortium name="The Broad Institute Genome Sequencing Platform"/>
            <consortium name="Broad Institute Genome Sequencing Center for Infectious Disease."/>
            <person name="Cuomo C."/>
            <person name="Klein B."/>
            <person name="Sullivan T."/>
            <person name="Heitman J."/>
            <person name="Young S."/>
            <person name="Zeng Q."/>
            <person name="Gargeya S."/>
            <person name="Alvarado L."/>
            <person name="Berlin A.M."/>
            <person name="Chapman S.B."/>
            <person name="Chen Z."/>
            <person name="Freedman E."/>
            <person name="Gellesch M."/>
            <person name="Goldberg J."/>
            <person name="Griggs A."/>
            <person name="Gujja S."/>
            <person name="Heilman E."/>
            <person name="Heiman D."/>
            <person name="Howarth C."/>
            <person name="Mehta T."/>
            <person name="Neiman D."/>
            <person name="Pearson M."/>
            <person name="Roberts A."/>
            <person name="Saif S."/>
            <person name="Shea T."/>
            <person name="Shenoy N."/>
            <person name="Sisk P."/>
            <person name="Stolte C."/>
            <person name="Sykes S."/>
            <person name="White J."/>
            <person name="Yandava C."/>
            <person name="Haas B."/>
            <person name="Nusbaum C."/>
            <person name="Birren B."/>
        </authorList>
    </citation>
    <scope>NUCLEOTIDE SEQUENCE</scope>
    <source>
        <strain evidence="2">ATCC 18188</strain>
    </source>
</reference>